<feature type="region of interest" description="Disordered" evidence="1">
    <location>
        <begin position="1"/>
        <end position="46"/>
    </location>
</feature>
<sequence>MTPPAAAASSSSHPRRRPPRSLPPTASRTIRLPAARASPCTPPPQT</sequence>
<dbReference type="EMBL" id="GBRH01158375">
    <property type="protein sequence ID" value="JAE39521.1"/>
    <property type="molecule type" value="Transcribed_RNA"/>
</dbReference>
<proteinExistence type="predicted"/>
<protein>
    <submittedName>
        <fullName evidence="2">Uncharacterized protein</fullName>
    </submittedName>
</protein>
<accession>A0A0A9HXC3</accession>
<dbReference type="AlphaFoldDB" id="A0A0A9HXC3"/>
<evidence type="ECO:0000313" key="2">
    <source>
        <dbReference type="EMBL" id="JAE39521.1"/>
    </source>
</evidence>
<organism evidence="2">
    <name type="scientific">Arundo donax</name>
    <name type="common">Giant reed</name>
    <name type="synonym">Donax arundinaceus</name>
    <dbReference type="NCBI Taxonomy" id="35708"/>
    <lineage>
        <taxon>Eukaryota</taxon>
        <taxon>Viridiplantae</taxon>
        <taxon>Streptophyta</taxon>
        <taxon>Embryophyta</taxon>
        <taxon>Tracheophyta</taxon>
        <taxon>Spermatophyta</taxon>
        <taxon>Magnoliopsida</taxon>
        <taxon>Liliopsida</taxon>
        <taxon>Poales</taxon>
        <taxon>Poaceae</taxon>
        <taxon>PACMAD clade</taxon>
        <taxon>Arundinoideae</taxon>
        <taxon>Arundineae</taxon>
        <taxon>Arundo</taxon>
    </lineage>
</organism>
<name>A0A0A9HXC3_ARUDO</name>
<evidence type="ECO:0000256" key="1">
    <source>
        <dbReference type="SAM" id="MobiDB-lite"/>
    </source>
</evidence>
<reference evidence="2" key="1">
    <citation type="submission" date="2014-09" db="EMBL/GenBank/DDBJ databases">
        <authorList>
            <person name="Magalhaes I.L.F."/>
            <person name="Oliveira U."/>
            <person name="Santos F.R."/>
            <person name="Vidigal T.H.D.A."/>
            <person name="Brescovit A.D."/>
            <person name="Santos A.J."/>
        </authorList>
    </citation>
    <scope>NUCLEOTIDE SEQUENCE</scope>
    <source>
        <tissue evidence="2">Shoot tissue taken approximately 20 cm above the soil surface</tissue>
    </source>
</reference>
<feature type="compositionally biased region" description="Low complexity" evidence="1">
    <location>
        <begin position="1"/>
        <end position="12"/>
    </location>
</feature>
<reference evidence="2" key="2">
    <citation type="journal article" date="2015" name="Data Brief">
        <title>Shoot transcriptome of the giant reed, Arundo donax.</title>
        <authorList>
            <person name="Barrero R.A."/>
            <person name="Guerrero F.D."/>
            <person name="Moolhuijzen P."/>
            <person name="Goolsby J.A."/>
            <person name="Tidwell J."/>
            <person name="Bellgard S.E."/>
            <person name="Bellgard M.I."/>
        </authorList>
    </citation>
    <scope>NUCLEOTIDE SEQUENCE</scope>
    <source>
        <tissue evidence="2">Shoot tissue taken approximately 20 cm above the soil surface</tissue>
    </source>
</reference>